<dbReference type="Proteomes" id="UP000607397">
    <property type="component" value="Unassembled WGS sequence"/>
</dbReference>
<keyword evidence="2" id="KW-1185">Reference proteome</keyword>
<dbReference type="EMBL" id="WVIC01000003">
    <property type="protein sequence ID" value="NCJ05446.1"/>
    <property type="molecule type" value="Genomic_DNA"/>
</dbReference>
<dbReference type="RefSeq" id="WP_161823910.1">
    <property type="nucleotide sequence ID" value="NZ_WVIC01000003.1"/>
</dbReference>
<evidence type="ECO:0000313" key="2">
    <source>
        <dbReference type="Proteomes" id="UP000607397"/>
    </source>
</evidence>
<gene>
    <name evidence="1" type="ORF">GS597_02740</name>
</gene>
<sequence>MTKTIEEILELRPAAADLCLSAIALIESQAAEHNDDTPDEVAVEKTADD</sequence>
<name>A0A8K1ZWK8_9CYAN</name>
<organism evidence="1 2">
    <name type="scientific">Petrachloros mirabilis ULC683</name>
    <dbReference type="NCBI Taxonomy" id="2781853"/>
    <lineage>
        <taxon>Bacteria</taxon>
        <taxon>Bacillati</taxon>
        <taxon>Cyanobacteriota</taxon>
        <taxon>Cyanophyceae</taxon>
        <taxon>Synechococcales</taxon>
        <taxon>Petrachlorosaceae</taxon>
        <taxon>Petrachloros</taxon>
        <taxon>Petrachloros mirabilis</taxon>
    </lineage>
</organism>
<comment type="caution">
    <text evidence="1">The sequence shown here is derived from an EMBL/GenBank/DDBJ whole genome shotgun (WGS) entry which is preliminary data.</text>
</comment>
<dbReference type="AlphaFoldDB" id="A0A8K1ZWK8"/>
<protein>
    <submittedName>
        <fullName evidence="1">Uncharacterized protein</fullName>
    </submittedName>
</protein>
<evidence type="ECO:0000313" key="1">
    <source>
        <dbReference type="EMBL" id="NCJ05446.1"/>
    </source>
</evidence>
<reference evidence="1" key="1">
    <citation type="submission" date="2019-12" db="EMBL/GenBank/DDBJ databases">
        <title>High-Quality draft genome sequences of three cyanobacteria isolated from the limestone walls of the Old Cathedral of Coimbra.</title>
        <authorList>
            <person name="Tiago I."/>
            <person name="Soares F."/>
            <person name="Portugal A."/>
        </authorList>
    </citation>
    <scope>NUCLEOTIDE SEQUENCE [LARGE SCALE GENOMIC DNA]</scope>
    <source>
        <strain evidence="1">C</strain>
    </source>
</reference>
<proteinExistence type="predicted"/>
<accession>A0A8K1ZWK8</accession>